<dbReference type="SUPFAM" id="SSF50182">
    <property type="entry name" value="Sm-like ribonucleoproteins"/>
    <property type="match status" value="1"/>
</dbReference>
<dbReference type="Gene3D" id="2.30.30.100">
    <property type="match status" value="1"/>
</dbReference>
<dbReference type="GO" id="GO:1990726">
    <property type="term" value="C:Lsm1-7-Pat1 complex"/>
    <property type="evidence" value="ECO:0007669"/>
    <property type="project" value="TreeGrafter"/>
</dbReference>
<evidence type="ECO:0000256" key="8">
    <source>
        <dbReference type="ARBA" id="ARBA00023274"/>
    </source>
</evidence>
<evidence type="ECO:0000313" key="11">
    <source>
        <dbReference type="EMBL" id="KAG2388386.1"/>
    </source>
</evidence>
<feature type="region of interest" description="Disordered" evidence="9">
    <location>
        <begin position="1"/>
        <end position="24"/>
    </location>
</feature>
<dbReference type="AlphaFoldDB" id="A0AA88GYK9"/>
<dbReference type="GO" id="GO:0005688">
    <property type="term" value="C:U6 snRNP"/>
    <property type="evidence" value="ECO:0007669"/>
    <property type="project" value="TreeGrafter"/>
</dbReference>
<dbReference type="Pfam" id="PF01423">
    <property type="entry name" value="LSM"/>
    <property type="match status" value="1"/>
</dbReference>
<name>A0AA88GYK9_NAELO</name>
<gene>
    <name evidence="11" type="ORF">C9374_000550</name>
</gene>
<dbReference type="EMBL" id="PYSW02000010">
    <property type="protein sequence ID" value="KAG2388386.1"/>
    <property type="molecule type" value="Genomic_DNA"/>
</dbReference>
<evidence type="ECO:0000256" key="9">
    <source>
        <dbReference type="SAM" id="MobiDB-lite"/>
    </source>
</evidence>
<dbReference type="GO" id="GO:0097526">
    <property type="term" value="C:spliceosomal tri-snRNP complex"/>
    <property type="evidence" value="ECO:0007669"/>
    <property type="project" value="TreeGrafter"/>
</dbReference>
<evidence type="ECO:0000313" key="12">
    <source>
        <dbReference type="Proteomes" id="UP000816034"/>
    </source>
</evidence>
<evidence type="ECO:0000259" key="10">
    <source>
        <dbReference type="PROSITE" id="PS52002"/>
    </source>
</evidence>
<dbReference type="GO" id="GO:0005689">
    <property type="term" value="C:U12-type spliceosomal complex"/>
    <property type="evidence" value="ECO:0007669"/>
    <property type="project" value="TreeGrafter"/>
</dbReference>
<protein>
    <recommendedName>
        <fullName evidence="10">Sm domain-containing protein</fullName>
    </recommendedName>
</protein>
<organism evidence="11 12">
    <name type="scientific">Naegleria lovaniensis</name>
    <name type="common">Amoeba</name>
    <dbReference type="NCBI Taxonomy" id="51637"/>
    <lineage>
        <taxon>Eukaryota</taxon>
        <taxon>Discoba</taxon>
        <taxon>Heterolobosea</taxon>
        <taxon>Tetramitia</taxon>
        <taxon>Eutetramitia</taxon>
        <taxon>Vahlkampfiidae</taxon>
        <taxon>Naegleria</taxon>
    </lineage>
</organism>
<dbReference type="SMART" id="SM00651">
    <property type="entry name" value="Sm"/>
    <property type="match status" value="1"/>
</dbReference>
<dbReference type="Proteomes" id="UP000816034">
    <property type="component" value="Unassembled WGS sequence"/>
</dbReference>
<dbReference type="InterPro" id="IPR017132">
    <property type="entry name" value="Lsm7"/>
</dbReference>
<dbReference type="PROSITE" id="PS52002">
    <property type="entry name" value="SM"/>
    <property type="match status" value="1"/>
</dbReference>
<evidence type="ECO:0000256" key="5">
    <source>
        <dbReference type="ARBA" id="ARBA00022884"/>
    </source>
</evidence>
<dbReference type="PIRSF" id="PIRSF037188">
    <property type="entry name" value="U6_snRNA_Lsm7"/>
    <property type="match status" value="1"/>
</dbReference>
<dbReference type="GO" id="GO:0003723">
    <property type="term" value="F:RNA binding"/>
    <property type="evidence" value="ECO:0007669"/>
    <property type="project" value="UniProtKB-KW"/>
</dbReference>
<keyword evidence="6" id="KW-0508">mRNA splicing</keyword>
<evidence type="ECO:0000256" key="3">
    <source>
        <dbReference type="ARBA" id="ARBA00022664"/>
    </source>
</evidence>
<comment type="similarity">
    <text evidence="2">Belongs to the snRNP Sm proteins family.</text>
</comment>
<keyword evidence="8" id="KW-0687">Ribonucleoprotein</keyword>
<dbReference type="CDD" id="cd01729">
    <property type="entry name" value="LSm7"/>
    <property type="match status" value="1"/>
</dbReference>
<dbReference type="InterPro" id="IPR047575">
    <property type="entry name" value="Sm"/>
</dbReference>
<proteinExistence type="inferred from homology"/>
<feature type="domain" description="Sm" evidence="10">
    <location>
        <begin position="23"/>
        <end position="109"/>
    </location>
</feature>
<keyword evidence="7" id="KW-0539">Nucleus</keyword>
<evidence type="ECO:0000256" key="4">
    <source>
        <dbReference type="ARBA" id="ARBA00022728"/>
    </source>
</evidence>
<dbReference type="GO" id="GO:0000398">
    <property type="term" value="P:mRNA splicing, via spliceosome"/>
    <property type="evidence" value="ECO:0007669"/>
    <property type="project" value="InterPro"/>
</dbReference>
<sequence length="121" mass="13832">MSSTTTTTSNNPTSSSSSRKPRENILDLSQYVSKSVLVKFIGGREVYGILRGYDNMINVVLEDCYEFIRDSQDHHKRKLDENNKQFVRKLGIVICRGTSLMHLCPVDGTEEIENPFEEDEE</sequence>
<keyword evidence="3" id="KW-0507">mRNA processing</keyword>
<comment type="subcellular location">
    <subcellularLocation>
        <location evidence="1">Nucleus</location>
    </subcellularLocation>
</comment>
<keyword evidence="12" id="KW-1185">Reference proteome</keyword>
<accession>A0AA88GYK9</accession>
<evidence type="ECO:0000256" key="6">
    <source>
        <dbReference type="ARBA" id="ARBA00023187"/>
    </source>
</evidence>
<keyword evidence="4" id="KW-0747">Spliceosome</keyword>
<evidence type="ECO:0000256" key="7">
    <source>
        <dbReference type="ARBA" id="ARBA00023242"/>
    </source>
</evidence>
<dbReference type="GO" id="GO:0000956">
    <property type="term" value="P:nuclear-transcribed mRNA catabolic process"/>
    <property type="evidence" value="ECO:0007669"/>
    <property type="project" value="InterPro"/>
</dbReference>
<dbReference type="GeneID" id="68093012"/>
<dbReference type="GO" id="GO:0071004">
    <property type="term" value="C:U2-type prespliceosome"/>
    <property type="evidence" value="ECO:0007669"/>
    <property type="project" value="TreeGrafter"/>
</dbReference>
<evidence type="ECO:0000256" key="1">
    <source>
        <dbReference type="ARBA" id="ARBA00004123"/>
    </source>
</evidence>
<keyword evidence="5" id="KW-0694">RNA-binding</keyword>
<reference evidence="11 12" key="1">
    <citation type="journal article" date="2018" name="BMC Genomics">
        <title>The genome of Naegleria lovaniensis, the basis for a comparative approach to unravel pathogenicity factors of the human pathogenic amoeba N. fowleri.</title>
        <authorList>
            <person name="Liechti N."/>
            <person name="Schurch N."/>
            <person name="Bruggmann R."/>
            <person name="Wittwer M."/>
        </authorList>
    </citation>
    <scope>NUCLEOTIDE SEQUENCE [LARGE SCALE GENOMIC DNA]</scope>
    <source>
        <strain evidence="11 12">ATCC 30569</strain>
    </source>
</reference>
<dbReference type="PANTHER" id="PTHR10553">
    <property type="entry name" value="SMALL NUCLEAR RIBONUCLEOPROTEIN"/>
    <property type="match status" value="1"/>
</dbReference>
<dbReference type="InterPro" id="IPR044641">
    <property type="entry name" value="Lsm7/SmG-like"/>
</dbReference>
<dbReference type="InterPro" id="IPR010920">
    <property type="entry name" value="LSM_dom_sf"/>
</dbReference>
<dbReference type="RefSeq" id="XP_044552378.1">
    <property type="nucleotide sequence ID" value="XM_044695257.1"/>
</dbReference>
<dbReference type="GO" id="GO:0071013">
    <property type="term" value="C:catalytic step 2 spliceosome"/>
    <property type="evidence" value="ECO:0007669"/>
    <property type="project" value="TreeGrafter"/>
</dbReference>
<dbReference type="PANTHER" id="PTHR10553:SF5">
    <property type="entry name" value="U6 SNRNA-ASSOCIATED SM-LIKE PROTEIN LSM7"/>
    <property type="match status" value="1"/>
</dbReference>
<comment type="caution">
    <text evidence="11">The sequence shown here is derived from an EMBL/GenBank/DDBJ whole genome shotgun (WGS) entry which is preliminary data.</text>
</comment>
<dbReference type="InterPro" id="IPR001163">
    <property type="entry name" value="Sm_dom_euk/arc"/>
</dbReference>
<feature type="compositionally biased region" description="Low complexity" evidence="9">
    <location>
        <begin position="1"/>
        <end position="18"/>
    </location>
</feature>
<evidence type="ECO:0000256" key="2">
    <source>
        <dbReference type="ARBA" id="ARBA00006850"/>
    </source>
</evidence>